<name>A0AAN6UKP0_9PEZI</name>
<accession>A0AAN6UKP0</accession>
<evidence type="ECO:0000313" key="1">
    <source>
        <dbReference type="EMBL" id="KAK4134456.1"/>
    </source>
</evidence>
<dbReference type="Proteomes" id="UP001304895">
    <property type="component" value="Unassembled WGS sequence"/>
</dbReference>
<evidence type="ECO:0000313" key="2">
    <source>
        <dbReference type="Proteomes" id="UP001304895"/>
    </source>
</evidence>
<comment type="caution">
    <text evidence="1">The sequence shown here is derived from an EMBL/GenBank/DDBJ whole genome shotgun (WGS) entry which is preliminary data.</text>
</comment>
<proteinExistence type="predicted"/>
<reference evidence="1" key="1">
    <citation type="journal article" date="2023" name="Mol. Phylogenet. Evol.">
        <title>Genome-scale phylogeny and comparative genomics of the fungal order Sordariales.</title>
        <authorList>
            <person name="Hensen N."/>
            <person name="Bonometti L."/>
            <person name="Westerberg I."/>
            <person name="Brannstrom I.O."/>
            <person name="Guillou S."/>
            <person name="Cros-Aarteil S."/>
            <person name="Calhoun S."/>
            <person name="Haridas S."/>
            <person name="Kuo A."/>
            <person name="Mondo S."/>
            <person name="Pangilinan J."/>
            <person name="Riley R."/>
            <person name="LaButti K."/>
            <person name="Andreopoulos B."/>
            <person name="Lipzen A."/>
            <person name="Chen C."/>
            <person name="Yan M."/>
            <person name="Daum C."/>
            <person name="Ng V."/>
            <person name="Clum A."/>
            <person name="Steindorff A."/>
            <person name="Ohm R.A."/>
            <person name="Martin F."/>
            <person name="Silar P."/>
            <person name="Natvig D.O."/>
            <person name="Lalanne C."/>
            <person name="Gautier V."/>
            <person name="Ament-Velasquez S.L."/>
            <person name="Kruys A."/>
            <person name="Hutchinson M.I."/>
            <person name="Powell A.J."/>
            <person name="Barry K."/>
            <person name="Miller A.N."/>
            <person name="Grigoriev I.V."/>
            <person name="Debuchy R."/>
            <person name="Gladieux P."/>
            <person name="Hiltunen Thoren M."/>
            <person name="Johannesson H."/>
        </authorList>
    </citation>
    <scope>NUCLEOTIDE SEQUENCE</scope>
    <source>
        <strain evidence="1">CBS 123565</strain>
    </source>
</reference>
<organism evidence="1 2">
    <name type="scientific">Trichocladium antarcticum</name>
    <dbReference type="NCBI Taxonomy" id="1450529"/>
    <lineage>
        <taxon>Eukaryota</taxon>
        <taxon>Fungi</taxon>
        <taxon>Dikarya</taxon>
        <taxon>Ascomycota</taxon>
        <taxon>Pezizomycotina</taxon>
        <taxon>Sordariomycetes</taxon>
        <taxon>Sordariomycetidae</taxon>
        <taxon>Sordariales</taxon>
        <taxon>Chaetomiaceae</taxon>
        <taxon>Trichocladium</taxon>
    </lineage>
</organism>
<dbReference type="AlphaFoldDB" id="A0AAN6UKP0"/>
<sequence>MTACHSRVVQQGARTGVLGCVETCGEPLTARSIFFPLPLGMASASACMPPARLRPLLEVVGSWRGTAQAPWLPAVYKSPESRIGPASLRHRQRRYVKPALPASSPSDPVWAQSGTVASLPRCITHQSRR</sequence>
<dbReference type="EMBL" id="MU853408">
    <property type="protein sequence ID" value="KAK4134456.1"/>
    <property type="molecule type" value="Genomic_DNA"/>
</dbReference>
<gene>
    <name evidence="1" type="ORF">BT67DRAFT_295038</name>
</gene>
<reference evidence="1" key="2">
    <citation type="submission" date="2023-05" db="EMBL/GenBank/DDBJ databases">
        <authorList>
            <consortium name="Lawrence Berkeley National Laboratory"/>
            <person name="Steindorff A."/>
            <person name="Hensen N."/>
            <person name="Bonometti L."/>
            <person name="Westerberg I."/>
            <person name="Brannstrom I.O."/>
            <person name="Guillou S."/>
            <person name="Cros-Aarteil S."/>
            <person name="Calhoun S."/>
            <person name="Haridas S."/>
            <person name="Kuo A."/>
            <person name="Mondo S."/>
            <person name="Pangilinan J."/>
            <person name="Riley R."/>
            <person name="Labutti K."/>
            <person name="Andreopoulos B."/>
            <person name="Lipzen A."/>
            <person name="Chen C."/>
            <person name="Yanf M."/>
            <person name="Daum C."/>
            <person name="Ng V."/>
            <person name="Clum A."/>
            <person name="Ohm R."/>
            <person name="Martin F."/>
            <person name="Silar P."/>
            <person name="Natvig D."/>
            <person name="Lalanne C."/>
            <person name="Gautier V."/>
            <person name="Ament-Velasquez S.L."/>
            <person name="Kruys A."/>
            <person name="Hutchinson M.I."/>
            <person name="Powell A.J."/>
            <person name="Barry K."/>
            <person name="Miller A.N."/>
            <person name="Grigoriev I.V."/>
            <person name="Debuchy R."/>
            <person name="Gladieux P."/>
            <person name="Thoren M.H."/>
            <person name="Johannesson H."/>
        </authorList>
    </citation>
    <scope>NUCLEOTIDE SEQUENCE</scope>
    <source>
        <strain evidence="1">CBS 123565</strain>
    </source>
</reference>
<protein>
    <submittedName>
        <fullName evidence="1">Uncharacterized protein</fullName>
    </submittedName>
</protein>
<keyword evidence="2" id="KW-1185">Reference proteome</keyword>